<dbReference type="EMBL" id="JBEPFB010000017">
    <property type="protein sequence ID" value="MER7377246.1"/>
    <property type="molecule type" value="Genomic_DNA"/>
</dbReference>
<feature type="compositionally biased region" description="Low complexity" evidence="1">
    <location>
        <begin position="1"/>
        <end position="14"/>
    </location>
</feature>
<dbReference type="InterPro" id="IPR055634">
    <property type="entry name" value="DUF7210"/>
</dbReference>
<dbReference type="Pfam" id="PF23843">
    <property type="entry name" value="DUF7210"/>
    <property type="match status" value="1"/>
</dbReference>
<feature type="region of interest" description="Disordered" evidence="1">
    <location>
        <begin position="1"/>
        <end position="48"/>
    </location>
</feature>
<proteinExistence type="predicted"/>
<name>A0ABV1Y094_9ACTN</name>
<feature type="compositionally biased region" description="Low complexity" evidence="1">
    <location>
        <begin position="21"/>
        <end position="48"/>
    </location>
</feature>
<protein>
    <recommendedName>
        <fullName evidence="2">DUF7210 domain-containing protein</fullName>
    </recommendedName>
</protein>
<keyword evidence="4" id="KW-1185">Reference proteome</keyword>
<evidence type="ECO:0000256" key="1">
    <source>
        <dbReference type="SAM" id="MobiDB-lite"/>
    </source>
</evidence>
<reference evidence="3 4" key="1">
    <citation type="submission" date="2024-06" db="EMBL/GenBank/DDBJ databases">
        <title>The Natural Products Discovery Center: Release of the First 8490 Sequenced Strains for Exploring Actinobacteria Biosynthetic Diversity.</title>
        <authorList>
            <person name="Kalkreuter E."/>
            <person name="Kautsar S.A."/>
            <person name="Yang D."/>
            <person name="Bader C.D."/>
            <person name="Teijaro C.N."/>
            <person name="Fluegel L."/>
            <person name="Davis C.M."/>
            <person name="Simpson J.R."/>
            <person name="Lauterbach L."/>
            <person name="Steele A.D."/>
            <person name="Gui C."/>
            <person name="Meng S."/>
            <person name="Li G."/>
            <person name="Viehrig K."/>
            <person name="Ye F."/>
            <person name="Su P."/>
            <person name="Kiefer A.F."/>
            <person name="Nichols A."/>
            <person name="Cepeda A.J."/>
            <person name="Yan W."/>
            <person name="Fan B."/>
            <person name="Jiang Y."/>
            <person name="Adhikari A."/>
            <person name="Zheng C.-J."/>
            <person name="Schuster L."/>
            <person name="Cowan T.M."/>
            <person name="Smanski M.J."/>
            <person name="Chevrette M.G."/>
            <person name="De Carvalho L.P.S."/>
            <person name="Shen B."/>
        </authorList>
    </citation>
    <scope>NUCLEOTIDE SEQUENCE [LARGE SCALE GENOMIC DNA]</scope>
    <source>
        <strain evidence="3 4">NPDC000155</strain>
    </source>
</reference>
<evidence type="ECO:0000313" key="3">
    <source>
        <dbReference type="EMBL" id="MER7377246.1"/>
    </source>
</evidence>
<gene>
    <name evidence="3" type="ORF">ABT384_31910</name>
</gene>
<dbReference type="Proteomes" id="UP001486207">
    <property type="component" value="Unassembled WGS sequence"/>
</dbReference>
<dbReference type="RefSeq" id="WP_190074099.1">
    <property type="nucleotide sequence ID" value="NZ_BNBM01000017.1"/>
</dbReference>
<feature type="domain" description="DUF7210" evidence="2">
    <location>
        <begin position="54"/>
        <end position="91"/>
    </location>
</feature>
<sequence>MATNSTTKKPAADTAAEETTEAVTETAPARPTRKAAAPDPDVVGPALPAGVDPVAVTLAHHHTIDGTDYPPGAKLLVSPDYAHRLRGQGYANQV</sequence>
<accession>A0ABV1Y094</accession>
<evidence type="ECO:0000259" key="2">
    <source>
        <dbReference type="Pfam" id="PF23843"/>
    </source>
</evidence>
<organism evidence="3 4">
    <name type="scientific">Streptomyces lanatus</name>
    <dbReference type="NCBI Taxonomy" id="66900"/>
    <lineage>
        <taxon>Bacteria</taxon>
        <taxon>Bacillati</taxon>
        <taxon>Actinomycetota</taxon>
        <taxon>Actinomycetes</taxon>
        <taxon>Kitasatosporales</taxon>
        <taxon>Streptomycetaceae</taxon>
        <taxon>Streptomyces</taxon>
    </lineage>
</organism>
<comment type="caution">
    <text evidence="3">The sequence shown here is derived from an EMBL/GenBank/DDBJ whole genome shotgun (WGS) entry which is preliminary data.</text>
</comment>
<evidence type="ECO:0000313" key="4">
    <source>
        <dbReference type="Proteomes" id="UP001486207"/>
    </source>
</evidence>